<dbReference type="Proteomes" id="UP000075683">
    <property type="component" value="Unassembled WGS sequence"/>
</dbReference>
<evidence type="ECO:0000313" key="2">
    <source>
        <dbReference type="Proteomes" id="UP000075683"/>
    </source>
</evidence>
<comment type="caution">
    <text evidence="1">The sequence shown here is derived from an EMBL/GenBank/DDBJ whole genome shotgun (WGS) entry which is preliminary data.</text>
</comment>
<gene>
    <name evidence="1" type="ORF">B4135_4049</name>
</gene>
<protein>
    <submittedName>
        <fullName evidence="1">Uncharacterized protein</fullName>
    </submittedName>
</protein>
<evidence type="ECO:0000313" key="1">
    <source>
        <dbReference type="EMBL" id="KYD08338.1"/>
    </source>
</evidence>
<organism evidence="1 2">
    <name type="scientific">Caldibacillus debilis</name>
    <dbReference type="NCBI Taxonomy" id="301148"/>
    <lineage>
        <taxon>Bacteria</taxon>
        <taxon>Bacillati</taxon>
        <taxon>Bacillota</taxon>
        <taxon>Bacilli</taxon>
        <taxon>Bacillales</taxon>
        <taxon>Bacillaceae</taxon>
        <taxon>Caldibacillus</taxon>
    </lineage>
</organism>
<reference evidence="1 2" key="1">
    <citation type="submission" date="2016-01" db="EMBL/GenBank/DDBJ databases">
        <title>Draft Genome Sequences of Seven Thermophilic Sporeformers Isolated from Foods.</title>
        <authorList>
            <person name="Berendsen E.M."/>
            <person name="Wells-Bennik M.H."/>
            <person name="Krawcyk A.O."/>
            <person name="De Jong A."/>
            <person name="Holsappel S."/>
            <person name="Eijlander R.T."/>
            <person name="Kuipers O.P."/>
        </authorList>
    </citation>
    <scope>NUCLEOTIDE SEQUENCE [LARGE SCALE GENOMIC DNA]</scope>
    <source>
        <strain evidence="1 2">B4135</strain>
    </source>
</reference>
<accession>A0A150L7P6</accession>
<sequence>MQCFRNHRVPSKNKDRNVFIRQSTKGFLSLKIIKIME</sequence>
<proteinExistence type="predicted"/>
<name>A0A150L7P6_9BACI</name>
<dbReference type="EMBL" id="LQYT01000140">
    <property type="protein sequence ID" value="KYD08338.1"/>
    <property type="molecule type" value="Genomic_DNA"/>
</dbReference>
<dbReference type="AlphaFoldDB" id="A0A150L7P6"/>